<keyword evidence="1" id="KW-0472">Membrane</keyword>
<feature type="transmembrane region" description="Helical" evidence="1">
    <location>
        <begin position="7"/>
        <end position="27"/>
    </location>
</feature>
<proteinExistence type="predicted"/>
<evidence type="ECO:0000313" key="2">
    <source>
        <dbReference type="EMBL" id="ADU12181.1"/>
    </source>
</evidence>
<dbReference type="HOGENOM" id="CLU_2821777_0_0_5"/>
<keyword evidence="1" id="KW-0812">Transmembrane</keyword>
<reference evidence="3" key="1">
    <citation type="submission" date="2010-12" db="EMBL/GenBank/DDBJ databases">
        <title>Complete sequence of chromosome 1 of Asticcacaulis excentricus CB 48.</title>
        <authorList>
            <consortium name="US DOE Joint Genome Institute"/>
            <person name="Lucas S."/>
            <person name="Copeland A."/>
            <person name="Lapidus A."/>
            <person name="Cheng J.-F."/>
            <person name="Bruce D."/>
            <person name="Goodwin L."/>
            <person name="Pitluck S."/>
            <person name="Teshima H."/>
            <person name="Davenport K."/>
            <person name="Detter J.C."/>
            <person name="Han C."/>
            <person name="Tapia R."/>
            <person name="Land M."/>
            <person name="Hauser L."/>
            <person name="Jeffries C."/>
            <person name="Kyrpides N."/>
            <person name="Ivanova N."/>
            <person name="Ovchinnikova G."/>
            <person name="Brun Y.V."/>
            <person name="Woyke T."/>
        </authorList>
    </citation>
    <scope>NUCLEOTIDE SEQUENCE [LARGE SCALE GENOMIC DNA]</scope>
    <source>
        <strain evidence="3">ATCC 15261 / DSM 4724 / KCTC 12464 / NCIMB 9791 / VKM B-1370 / CB 48</strain>
    </source>
</reference>
<sequence>MAIGKVLVRTVIMTLIGASILALYQINNGLFDALRYSGSVIVLALTGFVMNMIEHYWKSRRATQKG</sequence>
<dbReference type="STRING" id="573065.Astex_0486"/>
<keyword evidence="3" id="KW-1185">Reference proteome</keyword>
<evidence type="ECO:0000313" key="3">
    <source>
        <dbReference type="Proteomes" id="UP000001492"/>
    </source>
</evidence>
<protein>
    <submittedName>
        <fullName evidence="2">Membrane-bound proton-translocating pyrophosphatase</fullName>
    </submittedName>
</protein>
<dbReference type="EMBL" id="CP002395">
    <property type="protein sequence ID" value="ADU12181.1"/>
    <property type="molecule type" value="Genomic_DNA"/>
</dbReference>
<gene>
    <name evidence="2" type="ordered locus">Astex_0486</name>
</gene>
<dbReference type="KEGG" id="aex:Astex_0486"/>
<organism evidence="2 3">
    <name type="scientific">Asticcacaulis excentricus (strain ATCC 15261 / DSM 4724 / KCTC 12464 / NCIMB 9791 / VKM B-1370 / CB 48)</name>
    <dbReference type="NCBI Taxonomy" id="573065"/>
    <lineage>
        <taxon>Bacteria</taxon>
        <taxon>Pseudomonadati</taxon>
        <taxon>Pseudomonadota</taxon>
        <taxon>Alphaproteobacteria</taxon>
        <taxon>Caulobacterales</taxon>
        <taxon>Caulobacteraceae</taxon>
        <taxon>Asticcacaulis</taxon>
    </lineage>
</organism>
<feature type="transmembrane region" description="Helical" evidence="1">
    <location>
        <begin position="33"/>
        <end position="53"/>
    </location>
</feature>
<dbReference type="AlphaFoldDB" id="E8RQJ7"/>
<keyword evidence="1" id="KW-1133">Transmembrane helix</keyword>
<evidence type="ECO:0000256" key="1">
    <source>
        <dbReference type="SAM" id="Phobius"/>
    </source>
</evidence>
<dbReference type="Proteomes" id="UP000001492">
    <property type="component" value="Chromosome 1"/>
</dbReference>
<name>E8RQJ7_ASTEC</name>
<accession>E8RQJ7</accession>